<evidence type="ECO:0000256" key="1">
    <source>
        <dbReference type="ARBA" id="ARBA00004141"/>
    </source>
</evidence>
<keyword evidence="4 6" id="KW-1133">Transmembrane helix</keyword>
<dbReference type="Pfam" id="PF03649">
    <property type="entry name" value="UPF0014"/>
    <property type="match status" value="1"/>
</dbReference>
<comment type="subcellular location">
    <subcellularLocation>
        <location evidence="1">Membrane</location>
        <topology evidence="1">Multi-pass membrane protein</topology>
    </subcellularLocation>
</comment>
<dbReference type="eggNOG" id="COG0390">
    <property type="taxonomic scope" value="Bacteria"/>
</dbReference>
<dbReference type="InterPro" id="IPR005226">
    <property type="entry name" value="UPF0014_fam"/>
</dbReference>
<dbReference type="PANTHER" id="PTHR30028">
    <property type="entry name" value="UPF0014 INNER MEMBRANE PROTEIN YBBM-RELATED"/>
    <property type="match status" value="1"/>
</dbReference>
<dbReference type="HOGENOM" id="CLU_076147_1_1_7"/>
<feature type="transmembrane region" description="Helical" evidence="6">
    <location>
        <begin position="99"/>
        <end position="122"/>
    </location>
</feature>
<proteinExistence type="inferred from homology"/>
<keyword evidence="8" id="KW-1185">Reference proteome</keyword>
<dbReference type="GO" id="GO:0005886">
    <property type="term" value="C:plasma membrane"/>
    <property type="evidence" value="ECO:0007669"/>
    <property type="project" value="TreeGrafter"/>
</dbReference>
<protein>
    <recommendedName>
        <fullName evidence="9">Iron export ABC transporter permease subunit FetB</fullName>
    </recommendedName>
</protein>
<feature type="transmembrane region" description="Helical" evidence="6">
    <location>
        <begin position="225"/>
        <end position="246"/>
    </location>
</feature>
<accession>F3YWI8</accession>
<organism evidence="7 8">
    <name type="scientific">Desulfocurvibacter africanus subsp. africanus str. Walvis Bay</name>
    <dbReference type="NCBI Taxonomy" id="690850"/>
    <lineage>
        <taxon>Bacteria</taxon>
        <taxon>Pseudomonadati</taxon>
        <taxon>Thermodesulfobacteriota</taxon>
        <taxon>Desulfovibrionia</taxon>
        <taxon>Desulfovibrionales</taxon>
        <taxon>Desulfovibrionaceae</taxon>
        <taxon>Desulfocurvibacter</taxon>
    </lineage>
</organism>
<dbReference type="Proteomes" id="UP000007844">
    <property type="component" value="Chromosome"/>
</dbReference>
<evidence type="ECO:0008006" key="9">
    <source>
        <dbReference type="Google" id="ProtNLM"/>
    </source>
</evidence>
<evidence type="ECO:0000313" key="8">
    <source>
        <dbReference type="Proteomes" id="UP000007844"/>
    </source>
</evidence>
<dbReference type="EMBL" id="CP003221">
    <property type="protein sequence ID" value="EGJ49374.1"/>
    <property type="molecule type" value="Genomic_DNA"/>
</dbReference>
<feature type="transmembrane region" description="Helical" evidence="6">
    <location>
        <begin position="128"/>
        <end position="148"/>
    </location>
</feature>
<evidence type="ECO:0000256" key="2">
    <source>
        <dbReference type="ARBA" id="ARBA00005268"/>
    </source>
</evidence>
<feature type="transmembrane region" description="Helical" evidence="6">
    <location>
        <begin position="69"/>
        <end position="87"/>
    </location>
</feature>
<dbReference type="KEGG" id="daf:Desaf_1028"/>
<reference evidence="7 8" key="1">
    <citation type="journal article" date="2011" name="J. Bacteriol.">
        <title>Genome sequence of the mercury-methylating and pleomorphic Desulfovibrio africanus Strain Walvis Bay.</title>
        <authorList>
            <person name="Brown S.D."/>
            <person name="Wall J.D."/>
            <person name="Kucken A.M."/>
            <person name="Gilmour C.C."/>
            <person name="Podar M."/>
            <person name="Brandt C.C."/>
            <person name="Teshima H."/>
            <person name="Detter J.C."/>
            <person name="Han C.S."/>
            <person name="Land M.L."/>
            <person name="Lucas S."/>
            <person name="Han J."/>
            <person name="Pennacchio L."/>
            <person name="Nolan M."/>
            <person name="Pitluck S."/>
            <person name="Woyke T."/>
            <person name="Goodwin L."/>
            <person name="Palumbo A.V."/>
            <person name="Elias D.A."/>
        </authorList>
    </citation>
    <scope>NUCLEOTIDE SEQUENCE [LARGE SCALE GENOMIC DNA]</scope>
    <source>
        <strain evidence="7 8">Walvis Bay</strain>
    </source>
</reference>
<evidence type="ECO:0000256" key="5">
    <source>
        <dbReference type="ARBA" id="ARBA00023136"/>
    </source>
</evidence>
<feature type="transmembrane region" description="Helical" evidence="6">
    <location>
        <begin position="192"/>
        <end position="213"/>
    </location>
</feature>
<dbReference type="PANTHER" id="PTHR30028:SF0">
    <property type="entry name" value="PROTEIN ALUMINUM SENSITIVE 3"/>
    <property type="match status" value="1"/>
</dbReference>
<evidence type="ECO:0000256" key="3">
    <source>
        <dbReference type="ARBA" id="ARBA00022692"/>
    </source>
</evidence>
<dbReference type="AlphaFoldDB" id="F3YWI8"/>
<evidence type="ECO:0000256" key="6">
    <source>
        <dbReference type="SAM" id="Phobius"/>
    </source>
</evidence>
<keyword evidence="3 6" id="KW-0812">Transmembrane</keyword>
<evidence type="ECO:0000256" key="4">
    <source>
        <dbReference type="ARBA" id="ARBA00022989"/>
    </source>
</evidence>
<feature type="transmembrane region" description="Helical" evidence="6">
    <location>
        <begin position="46"/>
        <end position="63"/>
    </location>
</feature>
<feature type="transmembrane region" description="Helical" evidence="6">
    <location>
        <begin position="13"/>
        <end position="34"/>
    </location>
</feature>
<comment type="similarity">
    <text evidence="2">Belongs to the UPF0014 family.</text>
</comment>
<evidence type="ECO:0000313" key="7">
    <source>
        <dbReference type="EMBL" id="EGJ49374.1"/>
    </source>
</evidence>
<sequence length="259" mass="27529">MNPAIPDIGPWELALGLIFILLAGLASLAFGLRLGRDLAIGTARTFIQLFIMGYVLSIVFGLGSPWPTLAIFLVMIVSAARIVRGRVGKASAAYGMPVFLSMLASYSLVSVLVVGVIVGAKPWWEPRYFLPIAGMVIGNSMTALAVSLERLFSELRSGRDAVEMRLTLGADVNEASRDVVAAAVRAGMMPSIASLMGVGLVFLPGMMTGQILAGADPMTAIRYQIVVMLMLVGSTALCSVAAVLWVRRRCFGSGHRLII</sequence>
<keyword evidence="5 6" id="KW-0472">Membrane</keyword>
<gene>
    <name evidence="7" type="ORF">Desaf_1028</name>
</gene>
<dbReference type="RefSeq" id="WP_014259189.1">
    <property type="nucleotide sequence ID" value="NC_016629.1"/>
</dbReference>
<name>F3YWI8_DESAF</name>